<evidence type="ECO:0000256" key="1">
    <source>
        <dbReference type="SAM" id="SignalP"/>
    </source>
</evidence>
<feature type="chain" id="PRO_5006604854" description="ESPR domain-containing protein" evidence="1">
    <location>
        <begin position="25"/>
        <end position="305"/>
    </location>
</feature>
<dbReference type="Proteomes" id="UP000055136">
    <property type="component" value="Chromosome"/>
</dbReference>
<dbReference type="AlphaFoldDB" id="A0A0S2TAM0"/>
<keyword evidence="3" id="KW-1185">Reference proteome</keyword>
<dbReference type="KEGG" id="tee:Tel_02725"/>
<reference evidence="2" key="1">
    <citation type="submission" date="2015-10" db="EMBL/GenBank/DDBJ databases">
        <title>Description of Candidatus Tenderia electrophaga gen. nov, sp. nov., an Uncultivated Electroautotroph from a Biocathode Enrichment.</title>
        <authorList>
            <person name="Eddie B.J."/>
            <person name="Malanoski A.P."/>
            <person name="Wang Z."/>
            <person name="Hall R.J."/>
            <person name="Oh S.D."/>
            <person name="Heiner C."/>
            <person name="Lin B."/>
            <person name="Strycharz-Glaven S.M."/>
        </authorList>
    </citation>
    <scope>NUCLEOTIDE SEQUENCE [LARGE SCALE GENOMIC DNA]</scope>
    <source>
        <strain evidence="2">NRL1</strain>
    </source>
</reference>
<protein>
    <recommendedName>
        <fullName evidence="4">ESPR domain-containing protein</fullName>
    </recommendedName>
</protein>
<sequence>MNKAYKAASSMGAAALVLSGAAMAAAPADGFDQWTASSGAIASDCPAGFTCSGEVTGDGFFQRQISDGTNDYFQTIITDAGVSGTAGNMSFSDESFVRTGNVGGLADKSSITDSTTTGALVETFDTATTLLTGWASTNGTDDEVMIYQGISAVDDGATAGGEDFRTDFWLDQTGTLGSVGKIMRITSGVDIQEQTTSTAAQVQDFVLVDRSGSEVGVGGVDIDGDASDDLTWLAGENVKAIWIGQDMSLIEGVGQEFGFTSYTNVTTSNAVSDFSLVDSTAIDWDTTAPPAGWGSLATDGTGGPF</sequence>
<dbReference type="EMBL" id="CP013099">
    <property type="protein sequence ID" value="ALP52143.1"/>
    <property type="molecule type" value="Genomic_DNA"/>
</dbReference>
<keyword evidence="1" id="KW-0732">Signal</keyword>
<organism evidence="2 3">
    <name type="scientific">Candidatus Tenderia electrophaga</name>
    <dbReference type="NCBI Taxonomy" id="1748243"/>
    <lineage>
        <taxon>Bacteria</taxon>
        <taxon>Pseudomonadati</taxon>
        <taxon>Pseudomonadota</taxon>
        <taxon>Gammaproteobacteria</taxon>
        <taxon>Candidatus Tenderiales</taxon>
        <taxon>Candidatus Tenderiaceae</taxon>
        <taxon>Candidatus Tenderia</taxon>
    </lineage>
</organism>
<dbReference type="STRING" id="1748243.Tel_02725"/>
<evidence type="ECO:0008006" key="4">
    <source>
        <dbReference type="Google" id="ProtNLM"/>
    </source>
</evidence>
<name>A0A0S2TAM0_9GAMM</name>
<proteinExistence type="predicted"/>
<evidence type="ECO:0000313" key="2">
    <source>
        <dbReference type="EMBL" id="ALP52143.1"/>
    </source>
</evidence>
<accession>A0A0S2TAM0</accession>
<feature type="signal peptide" evidence="1">
    <location>
        <begin position="1"/>
        <end position="24"/>
    </location>
</feature>
<evidence type="ECO:0000313" key="3">
    <source>
        <dbReference type="Proteomes" id="UP000055136"/>
    </source>
</evidence>
<gene>
    <name evidence="2" type="ORF">Tel_02725</name>
</gene>